<reference evidence="2" key="2">
    <citation type="submission" date="2021-09" db="EMBL/GenBank/DDBJ databases">
        <authorList>
            <person name="Jia N."/>
            <person name="Wang J."/>
            <person name="Shi W."/>
            <person name="Du L."/>
            <person name="Sun Y."/>
            <person name="Zhan W."/>
            <person name="Jiang J."/>
            <person name="Wang Q."/>
            <person name="Zhang B."/>
            <person name="Ji P."/>
            <person name="Sakyi L.B."/>
            <person name="Cui X."/>
            <person name="Yuan T."/>
            <person name="Jiang B."/>
            <person name="Yang W."/>
            <person name="Lam T.T.-Y."/>
            <person name="Chang Q."/>
            <person name="Ding S."/>
            <person name="Wang X."/>
            <person name="Zhu J."/>
            <person name="Ruan X."/>
            <person name="Zhao L."/>
            <person name="Wei J."/>
            <person name="Que T."/>
            <person name="Du C."/>
            <person name="Cheng J."/>
            <person name="Dai P."/>
            <person name="Han X."/>
            <person name="Huang E."/>
            <person name="Gao Y."/>
            <person name="Liu J."/>
            <person name="Shao H."/>
            <person name="Ye R."/>
            <person name="Li L."/>
            <person name="Wei W."/>
            <person name="Wang X."/>
            <person name="Wang C."/>
            <person name="Huo Q."/>
            <person name="Li W."/>
            <person name="Guo W."/>
            <person name="Chen H."/>
            <person name="Chen S."/>
            <person name="Zhou L."/>
            <person name="Zhou L."/>
            <person name="Ni X."/>
            <person name="Tian J."/>
            <person name="Zhou Y."/>
            <person name="Sheng Y."/>
            <person name="Liu T."/>
            <person name="Pan Y."/>
            <person name="Xia L."/>
            <person name="Li J."/>
            <person name="Zhao F."/>
            <person name="Cao W."/>
        </authorList>
    </citation>
    <scope>NUCLEOTIDE SEQUENCE</scope>
    <source>
        <strain evidence="2">Rmic-2018</strain>
        <tissue evidence="2">Larvae</tissue>
    </source>
</reference>
<keyword evidence="3" id="KW-1185">Reference proteome</keyword>
<proteinExistence type="predicted"/>
<dbReference type="Proteomes" id="UP000821866">
    <property type="component" value="Unassembled WGS sequence"/>
</dbReference>
<dbReference type="EMBL" id="JABSTU010006776">
    <property type="protein sequence ID" value="KAH7932327.1"/>
    <property type="molecule type" value="Genomic_DNA"/>
</dbReference>
<feature type="compositionally biased region" description="Polar residues" evidence="1">
    <location>
        <begin position="258"/>
        <end position="267"/>
    </location>
</feature>
<evidence type="ECO:0000313" key="2">
    <source>
        <dbReference type="EMBL" id="KAH7932327.1"/>
    </source>
</evidence>
<protein>
    <submittedName>
        <fullName evidence="2">Uncharacterized protein</fullName>
    </submittedName>
</protein>
<gene>
    <name evidence="2" type="ORF">HPB51_029357</name>
</gene>
<reference evidence="2" key="1">
    <citation type="journal article" date="2020" name="Cell">
        <title>Large-Scale Comparative Analyses of Tick Genomes Elucidate Their Genetic Diversity and Vector Capacities.</title>
        <authorList>
            <consortium name="Tick Genome and Microbiome Consortium (TIGMIC)"/>
            <person name="Jia N."/>
            <person name="Wang J."/>
            <person name="Shi W."/>
            <person name="Du L."/>
            <person name="Sun Y."/>
            <person name="Zhan W."/>
            <person name="Jiang J.F."/>
            <person name="Wang Q."/>
            <person name="Zhang B."/>
            <person name="Ji P."/>
            <person name="Bell-Sakyi L."/>
            <person name="Cui X.M."/>
            <person name="Yuan T.T."/>
            <person name="Jiang B.G."/>
            <person name="Yang W.F."/>
            <person name="Lam T.T."/>
            <person name="Chang Q.C."/>
            <person name="Ding S.J."/>
            <person name="Wang X.J."/>
            <person name="Zhu J.G."/>
            <person name="Ruan X.D."/>
            <person name="Zhao L."/>
            <person name="Wei J.T."/>
            <person name="Ye R.Z."/>
            <person name="Que T.C."/>
            <person name="Du C.H."/>
            <person name="Zhou Y.H."/>
            <person name="Cheng J.X."/>
            <person name="Dai P.F."/>
            <person name="Guo W.B."/>
            <person name="Han X.H."/>
            <person name="Huang E.J."/>
            <person name="Li L.F."/>
            <person name="Wei W."/>
            <person name="Gao Y.C."/>
            <person name="Liu J.Z."/>
            <person name="Shao H.Z."/>
            <person name="Wang X."/>
            <person name="Wang C.C."/>
            <person name="Yang T.C."/>
            <person name="Huo Q.B."/>
            <person name="Li W."/>
            <person name="Chen H.Y."/>
            <person name="Chen S.E."/>
            <person name="Zhou L.G."/>
            <person name="Ni X.B."/>
            <person name="Tian J.H."/>
            <person name="Sheng Y."/>
            <person name="Liu T."/>
            <person name="Pan Y.S."/>
            <person name="Xia L.Y."/>
            <person name="Li J."/>
            <person name="Zhao F."/>
            <person name="Cao W.C."/>
        </authorList>
    </citation>
    <scope>NUCLEOTIDE SEQUENCE</scope>
    <source>
        <strain evidence="2">Rmic-2018</strain>
    </source>
</reference>
<dbReference type="AlphaFoldDB" id="A0A9J6CUT8"/>
<evidence type="ECO:0000313" key="3">
    <source>
        <dbReference type="Proteomes" id="UP000821866"/>
    </source>
</evidence>
<organism evidence="2 3">
    <name type="scientific">Rhipicephalus microplus</name>
    <name type="common">Cattle tick</name>
    <name type="synonym">Boophilus microplus</name>
    <dbReference type="NCBI Taxonomy" id="6941"/>
    <lineage>
        <taxon>Eukaryota</taxon>
        <taxon>Metazoa</taxon>
        <taxon>Ecdysozoa</taxon>
        <taxon>Arthropoda</taxon>
        <taxon>Chelicerata</taxon>
        <taxon>Arachnida</taxon>
        <taxon>Acari</taxon>
        <taxon>Parasitiformes</taxon>
        <taxon>Ixodida</taxon>
        <taxon>Ixodoidea</taxon>
        <taxon>Ixodidae</taxon>
        <taxon>Rhipicephalinae</taxon>
        <taxon>Rhipicephalus</taxon>
        <taxon>Boophilus</taxon>
    </lineage>
</organism>
<sequence length="278" mass="30139">MDMWLENVLPDFARVGGHTATYDYRGVKSLCPRCHQEDHFKAQFDTPHCARCGVFRHNTDTCTAPCRRCGGAHASVDCTARKLYSMAAAMDSDEFPILGTEPATGQTQRRMTTLCPAKRLKLSDAEERSHPSVIPEKINAGAGSYGTVGAASRQPSRRTDAKNTVAAESGTEGVSVHEKDEQPAARRGSQAEQKRILKGKSAPETSTAMRRTWWDKKGDDGLHSCGVLQTAYDKLLSSSAMQEKSVKAPGDAPKHSEPLTSSRQQSLPEPAQQHGGAS</sequence>
<comment type="caution">
    <text evidence="2">The sequence shown here is derived from an EMBL/GenBank/DDBJ whole genome shotgun (WGS) entry which is preliminary data.</text>
</comment>
<accession>A0A9J6CUT8</accession>
<evidence type="ECO:0000256" key="1">
    <source>
        <dbReference type="SAM" id="MobiDB-lite"/>
    </source>
</evidence>
<feature type="region of interest" description="Disordered" evidence="1">
    <location>
        <begin position="124"/>
        <end position="209"/>
    </location>
</feature>
<name>A0A9J6CUT8_RHIMP</name>
<feature type="compositionally biased region" description="Basic and acidic residues" evidence="1">
    <location>
        <begin position="175"/>
        <end position="184"/>
    </location>
</feature>
<feature type="region of interest" description="Disordered" evidence="1">
    <location>
        <begin position="240"/>
        <end position="278"/>
    </location>
</feature>